<protein>
    <recommendedName>
        <fullName evidence="4">Outer membrane autotransporter</fullName>
    </recommendedName>
</protein>
<evidence type="ECO:0008006" key="4">
    <source>
        <dbReference type="Google" id="ProtNLM"/>
    </source>
</evidence>
<keyword evidence="3" id="KW-1185">Reference proteome</keyword>
<comment type="caution">
    <text evidence="2">The sequence shown here is derived from an EMBL/GenBank/DDBJ whole genome shotgun (WGS) entry which is preliminary data.</text>
</comment>
<dbReference type="InterPro" id="IPR013425">
    <property type="entry name" value="Autotrns_rpt"/>
</dbReference>
<dbReference type="EMBL" id="JAAVLN010000001">
    <property type="protein sequence ID" value="NKC03587.1"/>
    <property type="molecule type" value="Genomic_DNA"/>
</dbReference>
<name>A0ABX1DQM8_9HYPH</name>
<dbReference type="InterPro" id="IPR051551">
    <property type="entry name" value="Autotransporter_adhesion"/>
</dbReference>
<evidence type="ECO:0000256" key="1">
    <source>
        <dbReference type="ARBA" id="ARBA00022729"/>
    </source>
</evidence>
<dbReference type="PANTHER" id="PTHR35037:SF3">
    <property type="entry name" value="C-TERMINAL REGION OF AIDA-LIKE PROTEIN"/>
    <property type="match status" value="1"/>
</dbReference>
<dbReference type="PANTHER" id="PTHR35037">
    <property type="entry name" value="C-TERMINAL REGION OF AIDA-LIKE PROTEIN"/>
    <property type="match status" value="1"/>
</dbReference>
<dbReference type="Pfam" id="PF12951">
    <property type="entry name" value="PATR"/>
    <property type="match status" value="4"/>
</dbReference>
<dbReference type="Proteomes" id="UP000704467">
    <property type="component" value="Unassembled WGS sequence"/>
</dbReference>
<evidence type="ECO:0000313" key="2">
    <source>
        <dbReference type="EMBL" id="NKC03587.1"/>
    </source>
</evidence>
<accession>A0ABX1DQM8</accession>
<dbReference type="Gene3D" id="2.160.20.20">
    <property type="match status" value="1"/>
</dbReference>
<sequence length="387" mass="39081">MLEIDDQGALGSGVTIDTGDGASKGFLSYNQNGTTPTTFGGTIIGDGGLRKEGTGELVLTGNNSYSGGTELNGGVISVDDDTRLGNQTGVLNFNGGTLKIMGTSMTSTDHAITWGNNGGGFDIDSVDNTFTITTDLAGSGSLIKDGAGTLAMTGLDSYAGIVAIKGGVLQIGDGQTSGTLGTGASVAITSGTLAFNRSDDVLVISQVISGNGGLVQAGAGTTTLVGDNSYLGDTDIQAGTLQLGQNGTTGALDPRSTIHISANAKLVISRSDIASPFSFDNLINGDGQVVINGDGRVTLTNTGSSYTGGTKLDDGTLIIGSDMVLGSGDLTLNGGTLRVESPFTMNRAINVLAPNGRVNMLDTAQNLTFSGTLTGSNASSFYQNRRW</sequence>
<gene>
    <name evidence="2" type="ORF">HED55_10500</name>
</gene>
<dbReference type="NCBIfam" id="TIGR02601">
    <property type="entry name" value="autotrns_rpt"/>
    <property type="match status" value="4"/>
</dbReference>
<dbReference type="SUPFAM" id="SSF51126">
    <property type="entry name" value="Pectin lyase-like"/>
    <property type="match status" value="1"/>
</dbReference>
<dbReference type="InterPro" id="IPR012332">
    <property type="entry name" value="Autotransporter_pectin_lyase_C"/>
</dbReference>
<reference evidence="2 3" key="1">
    <citation type="submission" date="2020-03" db="EMBL/GenBank/DDBJ databases">
        <title>Whole genome sequencing of clinical and environmental type strains of Ochrobactrum.</title>
        <authorList>
            <person name="Dharne M."/>
        </authorList>
    </citation>
    <scope>NUCLEOTIDE SEQUENCE [LARGE SCALE GENOMIC DNA]</scope>
    <source>
        <strain evidence="2 3">CIP 109452</strain>
    </source>
</reference>
<dbReference type="InterPro" id="IPR011050">
    <property type="entry name" value="Pectin_lyase_fold/virulence"/>
</dbReference>
<evidence type="ECO:0000313" key="3">
    <source>
        <dbReference type="Proteomes" id="UP000704467"/>
    </source>
</evidence>
<proteinExistence type="predicted"/>
<organism evidence="2 3">
    <name type="scientific">Brucella haematophila</name>
    <dbReference type="NCBI Taxonomy" id="419474"/>
    <lineage>
        <taxon>Bacteria</taxon>
        <taxon>Pseudomonadati</taxon>
        <taxon>Pseudomonadota</taxon>
        <taxon>Alphaproteobacteria</taxon>
        <taxon>Hyphomicrobiales</taxon>
        <taxon>Brucellaceae</taxon>
        <taxon>Brucella/Ochrobactrum group</taxon>
        <taxon>Brucella</taxon>
    </lineage>
</organism>
<keyword evidence="1" id="KW-0732">Signal</keyword>